<dbReference type="EMBL" id="JAVFKD010000016">
    <property type="protein sequence ID" value="KAK5987203.1"/>
    <property type="molecule type" value="Genomic_DNA"/>
</dbReference>
<dbReference type="Proteomes" id="UP001338125">
    <property type="component" value="Unassembled WGS sequence"/>
</dbReference>
<proteinExistence type="predicted"/>
<comment type="caution">
    <text evidence="2">The sequence shown here is derived from an EMBL/GenBank/DDBJ whole genome shotgun (WGS) entry which is preliminary data.</text>
</comment>
<keyword evidence="3" id="KW-1185">Reference proteome</keyword>
<dbReference type="SUPFAM" id="SSF51695">
    <property type="entry name" value="PLC-like phosphodiesterases"/>
    <property type="match status" value="1"/>
</dbReference>
<sequence length="572" mass="64610">MVTLRSSILFPLLAFLANGAPVGTQKRTEEASKIHASYASTNTTTVLTSCLASASSETQRAACHTSKPDQHNEEDATIKSTERDIKIKINGTNAIVQRQVPWPAFTDDDTFLTLINATPYRWKRGFIHNHQMEDWEAGWPEYIEPGQVASAHAKPCFRAFNCADSAGEVEYHFEGTKKPMSILYKMRSTRFKPAVSVQFRGELNSLNNGPNSEHKLEFLRLPSGSGFVVAGKEGDFITNDGPLNWMQAMLPELKDVPLREIILPRSHHAGLWKGKRIMLGQPANTQTHITTLHDQLGNGGIRVLDFRAALYKKGMFRESHLAKLAHNYHGMLGATLDEMIDEINAFNSEVPGELIILDVHIDAIDARNVNNSKWKKLAVKDRRLLFKKLMRLRNRMNVPDDEDISKWELNRFIGNETSAVLVNFDKSWFDEDPKEFPGGAAGFVTGANLPLTHRWSDTDNLDHMVEDQVRHFQELRKHRDNPIHIADWLLTQKGFNVIIAEPSLLSLSTDAWRELYQRLWSRSTSESYPNWIAVDNVQGNMHKSIIMAMNHCLVARKCGSLGGKVTLAEHTE</sequence>
<evidence type="ECO:0000256" key="1">
    <source>
        <dbReference type="SAM" id="SignalP"/>
    </source>
</evidence>
<gene>
    <name evidence="2" type="ORF">PT974_11324</name>
</gene>
<reference evidence="2 3" key="1">
    <citation type="submission" date="2024-01" db="EMBL/GenBank/DDBJ databases">
        <title>Complete genome of Cladobotryum mycophilum ATHUM6906.</title>
        <authorList>
            <person name="Christinaki A.C."/>
            <person name="Myridakis A.I."/>
            <person name="Kouvelis V.N."/>
        </authorList>
    </citation>
    <scope>NUCLEOTIDE SEQUENCE [LARGE SCALE GENOMIC DNA]</scope>
    <source>
        <strain evidence="2 3">ATHUM6906</strain>
    </source>
</reference>
<feature type="chain" id="PRO_5045869819" description="PLC-like phosphodiesterase" evidence="1">
    <location>
        <begin position="20"/>
        <end position="572"/>
    </location>
</feature>
<dbReference type="InterPro" id="IPR051057">
    <property type="entry name" value="PI-PLC_domain"/>
</dbReference>
<dbReference type="Gene3D" id="3.20.20.190">
    <property type="entry name" value="Phosphatidylinositol (PI) phosphodiesterase"/>
    <property type="match status" value="1"/>
</dbReference>
<organism evidence="2 3">
    <name type="scientific">Cladobotryum mycophilum</name>
    <dbReference type="NCBI Taxonomy" id="491253"/>
    <lineage>
        <taxon>Eukaryota</taxon>
        <taxon>Fungi</taxon>
        <taxon>Dikarya</taxon>
        <taxon>Ascomycota</taxon>
        <taxon>Pezizomycotina</taxon>
        <taxon>Sordariomycetes</taxon>
        <taxon>Hypocreomycetidae</taxon>
        <taxon>Hypocreales</taxon>
        <taxon>Hypocreaceae</taxon>
        <taxon>Cladobotryum</taxon>
    </lineage>
</organism>
<protein>
    <recommendedName>
        <fullName evidence="4">PLC-like phosphodiesterase</fullName>
    </recommendedName>
</protein>
<accession>A0ABR0S4W6</accession>
<evidence type="ECO:0000313" key="2">
    <source>
        <dbReference type="EMBL" id="KAK5987203.1"/>
    </source>
</evidence>
<dbReference type="InterPro" id="IPR017946">
    <property type="entry name" value="PLC-like_Pdiesterase_TIM-brl"/>
</dbReference>
<dbReference type="PANTHER" id="PTHR13593:SF113">
    <property type="entry name" value="SI:DKEY-266F7.9"/>
    <property type="match status" value="1"/>
</dbReference>
<feature type="signal peptide" evidence="1">
    <location>
        <begin position="1"/>
        <end position="19"/>
    </location>
</feature>
<dbReference type="PANTHER" id="PTHR13593">
    <property type="match status" value="1"/>
</dbReference>
<name>A0ABR0S4W6_9HYPO</name>
<evidence type="ECO:0000313" key="3">
    <source>
        <dbReference type="Proteomes" id="UP001338125"/>
    </source>
</evidence>
<evidence type="ECO:0008006" key="4">
    <source>
        <dbReference type="Google" id="ProtNLM"/>
    </source>
</evidence>
<keyword evidence="1" id="KW-0732">Signal</keyword>